<gene>
    <name evidence="1" type="ORF">Vadar_009833</name>
</gene>
<evidence type="ECO:0000313" key="2">
    <source>
        <dbReference type="Proteomes" id="UP000828048"/>
    </source>
</evidence>
<dbReference type="Proteomes" id="UP000828048">
    <property type="component" value="Chromosome 11"/>
</dbReference>
<organism evidence="1 2">
    <name type="scientific">Vaccinium darrowii</name>
    <dbReference type="NCBI Taxonomy" id="229202"/>
    <lineage>
        <taxon>Eukaryota</taxon>
        <taxon>Viridiplantae</taxon>
        <taxon>Streptophyta</taxon>
        <taxon>Embryophyta</taxon>
        <taxon>Tracheophyta</taxon>
        <taxon>Spermatophyta</taxon>
        <taxon>Magnoliopsida</taxon>
        <taxon>eudicotyledons</taxon>
        <taxon>Gunneridae</taxon>
        <taxon>Pentapetalae</taxon>
        <taxon>asterids</taxon>
        <taxon>Ericales</taxon>
        <taxon>Ericaceae</taxon>
        <taxon>Vaccinioideae</taxon>
        <taxon>Vaccinieae</taxon>
        <taxon>Vaccinium</taxon>
    </lineage>
</organism>
<comment type="caution">
    <text evidence="1">The sequence shown here is derived from an EMBL/GenBank/DDBJ whole genome shotgun (WGS) entry which is preliminary data.</text>
</comment>
<protein>
    <submittedName>
        <fullName evidence="1">Uncharacterized protein</fullName>
    </submittedName>
</protein>
<proteinExistence type="predicted"/>
<keyword evidence="2" id="KW-1185">Reference proteome</keyword>
<accession>A0ACB7YL11</accession>
<evidence type="ECO:0000313" key="1">
    <source>
        <dbReference type="EMBL" id="KAH7854078.1"/>
    </source>
</evidence>
<sequence>MGAEKVEAQSSRPTLDLSLLPQPSQPSDPPGLLTPPLQPMASVPFLWEEAPGKPRPFPRATTSPTSKPKAVRCLDLPPRLLMNTEGKMTNTPSPTTVLDGPYSGGSRALSHTMSFTFGKASFRIPAGKERVNFSSLRWEQSLIKEDYGGESEGILDFLPSVDVVPESLSPEVKTRVRKRNSFFGSSKSNFWTSIYESVKQAVPWRRKQEKMRRMVY</sequence>
<reference evidence="1 2" key="1">
    <citation type="journal article" date="2021" name="Hortic Res">
        <title>High-quality reference genome and annotation aids understanding of berry development for evergreen blueberry (Vaccinium darrowii).</title>
        <authorList>
            <person name="Yu J."/>
            <person name="Hulse-Kemp A.M."/>
            <person name="Babiker E."/>
            <person name="Staton M."/>
        </authorList>
    </citation>
    <scope>NUCLEOTIDE SEQUENCE [LARGE SCALE GENOMIC DNA]</scope>
    <source>
        <strain evidence="2">cv. NJ 8807/NJ 8810</strain>
        <tissue evidence="1">Young leaf</tissue>
    </source>
</reference>
<name>A0ACB7YL11_9ERIC</name>
<dbReference type="EMBL" id="CM037161">
    <property type="protein sequence ID" value="KAH7854078.1"/>
    <property type="molecule type" value="Genomic_DNA"/>
</dbReference>